<name>A0ABR9B445_9BACL</name>
<keyword evidence="3" id="KW-1185">Reference proteome</keyword>
<dbReference type="EMBL" id="JACYTN010000038">
    <property type="protein sequence ID" value="MBD8501120.1"/>
    <property type="molecule type" value="Genomic_DNA"/>
</dbReference>
<dbReference type="Proteomes" id="UP000634529">
    <property type="component" value="Unassembled WGS sequence"/>
</dbReference>
<accession>A0ABR9B445</accession>
<protein>
    <submittedName>
        <fullName evidence="2">Uncharacterized protein</fullName>
    </submittedName>
</protein>
<evidence type="ECO:0000313" key="3">
    <source>
        <dbReference type="Proteomes" id="UP000634529"/>
    </source>
</evidence>
<sequence>MAILLNDATKTPRTPSWAPKGNSTVFKGGGYVFYSDNPEAVDSTDLADAGKWLNRDTVTGAGLVYVWHHNKTGIAIKHALSIYNPNNFAIKVTSSNNGRSNHAGNPDSSAWKDYFSGAGATSIVINPLSWGTMFQATIAAGNNFGIVARTNVTNNSTGATASAVFYDLAWNTNSSSATAFAKNKGTEMRRGQGRTYYNTIHFDTLAPTTTNGVAYRICGSTAYPGIFGTDDIPLITDPAPTIPGQNQNVTGLLDGGYGQQMSVTMKIQNTTTTARKFRVFMGRTTEFYSFPFVNMAGTSVYHNWVGGGNYVDMIETASLAPGATETISFFLVIPAISTTPFVVGARTI</sequence>
<organism evidence="2 3">
    <name type="scientific">Paenibacillus arenosi</name>
    <dbReference type="NCBI Taxonomy" id="2774142"/>
    <lineage>
        <taxon>Bacteria</taxon>
        <taxon>Bacillati</taxon>
        <taxon>Bacillota</taxon>
        <taxon>Bacilli</taxon>
        <taxon>Bacillales</taxon>
        <taxon>Paenibacillaceae</taxon>
        <taxon>Paenibacillus</taxon>
    </lineage>
</organism>
<reference evidence="2 3" key="1">
    <citation type="submission" date="2020-09" db="EMBL/GenBank/DDBJ databases">
        <title>Paenibacillus sp. CAU 1523 isolated from sand of Haeundae Beach.</title>
        <authorList>
            <person name="Kim W."/>
        </authorList>
    </citation>
    <scope>NUCLEOTIDE SEQUENCE [LARGE SCALE GENOMIC DNA]</scope>
    <source>
        <strain evidence="2 3">CAU 1523</strain>
    </source>
</reference>
<proteinExistence type="predicted"/>
<evidence type="ECO:0000256" key="1">
    <source>
        <dbReference type="SAM" id="MobiDB-lite"/>
    </source>
</evidence>
<evidence type="ECO:0000313" key="2">
    <source>
        <dbReference type="EMBL" id="MBD8501120.1"/>
    </source>
</evidence>
<feature type="region of interest" description="Disordered" evidence="1">
    <location>
        <begin position="1"/>
        <end position="20"/>
    </location>
</feature>
<comment type="caution">
    <text evidence="2">The sequence shown here is derived from an EMBL/GenBank/DDBJ whole genome shotgun (WGS) entry which is preliminary data.</text>
</comment>
<gene>
    <name evidence="2" type="ORF">IFO66_22865</name>
</gene>
<dbReference type="RefSeq" id="WP_192027328.1">
    <property type="nucleotide sequence ID" value="NZ_JACYTN010000038.1"/>
</dbReference>